<evidence type="ECO:0000256" key="3">
    <source>
        <dbReference type="ARBA" id="ARBA00009071"/>
    </source>
</evidence>
<accession>K1QJQ0</accession>
<reference evidence="14" key="1">
    <citation type="journal article" date="2012" name="Nature">
        <title>The oyster genome reveals stress adaptation and complexity of shell formation.</title>
        <authorList>
            <person name="Zhang G."/>
            <person name="Fang X."/>
            <person name="Guo X."/>
            <person name="Li L."/>
            <person name="Luo R."/>
            <person name="Xu F."/>
            <person name="Yang P."/>
            <person name="Zhang L."/>
            <person name="Wang X."/>
            <person name="Qi H."/>
            <person name="Xiong Z."/>
            <person name="Que H."/>
            <person name="Xie Y."/>
            <person name="Holland P.W."/>
            <person name="Paps J."/>
            <person name="Zhu Y."/>
            <person name="Wu F."/>
            <person name="Chen Y."/>
            <person name="Wang J."/>
            <person name="Peng C."/>
            <person name="Meng J."/>
            <person name="Yang L."/>
            <person name="Liu J."/>
            <person name="Wen B."/>
            <person name="Zhang N."/>
            <person name="Huang Z."/>
            <person name="Zhu Q."/>
            <person name="Feng Y."/>
            <person name="Mount A."/>
            <person name="Hedgecock D."/>
            <person name="Xu Z."/>
            <person name="Liu Y."/>
            <person name="Domazet-Loso T."/>
            <person name="Du Y."/>
            <person name="Sun X."/>
            <person name="Zhang S."/>
            <person name="Liu B."/>
            <person name="Cheng P."/>
            <person name="Jiang X."/>
            <person name="Li J."/>
            <person name="Fan D."/>
            <person name="Wang W."/>
            <person name="Fu W."/>
            <person name="Wang T."/>
            <person name="Wang B."/>
            <person name="Zhang J."/>
            <person name="Peng Z."/>
            <person name="Li Y."/>
            <person name="Li N."/>
            <person name="Wang J."/>
            <person name="Chen M."/>
            <person name="He Y."/>
            <person name="Tan F."/>
            <person name="Song X."/>
            <person name="Zheng Q."/>
            <person name="Huang R."/>
            <person name="Yang H."/>
            <person name="Du X."/>
            <person name="Chen L."/>
            <person name="Yang M."/>
            <person name="Gaffney P.M."/>
            <person name="Wang S."/>
            <person name="Luo L."/>
            <person name="She Z."/>
            <person name="Ming Y."/>
            <person name="Huang W."/>
            <person name="Zhang S."/>
            <person name="Huang B."/>
            <person name="Zhang Y."/>
            <person name="Qu T."/>
            <person name="Ni P."/>
            <person name="Miao G."/>
            <person name="Wang J."/>
            <person name="Wang Q."/>
            <person name="Steinberg C.E."/>
            <person name="Wang H."/>
            <person name="Li N."/>
            <person name="Qian L."/>
            <person name="Zhang G."/>
            <person name="Li Y."/>
            <person name="Yang H."/>
            <person name="Liu X."/>
            <person name="Wang J."/>
            <person name="Yin Y."/>
            <person name="Wang J."/>
        </authorList>
    </citation>
    <scope>NUCLEOTIDE SEQUENCE [LARGE SCALE GENOMIC DNA]</scope>
    <source>
        <strain evidence="14">05x7-T-G4-1.051#20</strain>
    </source>
</reference>
<gene>
    <name evidence="14" type="ORF">CGI_10008296</name>
</gene>
<protein>
    <recommendedName>
        <fullName evidence="4">Dynein regulatory complex protein 10</fullName>
    </recommendedName>
    <alternativeName>
        <fullName evidence="10">IQ domain-containing protein D</fullName>
    </alternativeName>
</protein>
<evidence type="ECO:0000256" key="1">
    <source>
        <dbReference type="ARBA" id="ARBA00003029"/>
    </source>
</evidence>
<comment type="function">
    <text evidence="1">Component of the nexin-dynein regulatory complex (N-DRC), a key regulator of ciliary/flagellar motility which maintains the alignment and integrity of the distal axoneme and regulates microtubule sliding in motile axonemes.</text>
</comment>
<comment type="similarity">
    <text evidence="3">Belongs to the DRC10 family.</text>
</comment>
<evidence type="ECO:0000256" key="11">
    <source>
        <dbReference type="ARBA" id="ARBA00046836"/>
    </source>
</evidence>
<evidence type="ECO:0000313" key="14">
    <source>
        <dbReference type="EMBL" id="EKC34008.1"/>
    </source>
</evidence>
<dbReference type="HOGENOM" id="CLU_637710_0_0_1"/>
<name>K1QJQ0_MAGGI</name>
<dbReference type="Pfam" id="PF00612">
    <property type="entry name" value="IQ"/>
    <property type="match status" value="1"/>
</dbReference>
<dbReference type="EMBL" id="JH817680">
    <property type="protein sequence ID" value="EKC34008.1"/>
    <property type="molecule type" value="Genomic_DNA"/>
</dbReference>
<dbReference type="PANTHER" id="PTHR31598">
    <property type="entry name" value="IQ DOMAIN-CONTAINING PROTEIN D"/>
    <property type="match status" value="1"/>
</dbReference>
<keyword evidence="8" id="KW-0206">Cytoskeleton</keyword>
<dbReference type="InterPro" id="IPR000048">
    <property type="entry name" value="IQ_motif_EF-hand-BS"/>
</dbReference>
<comment type="subcellular location">
    <subcellularLocation>
        <location evidence="2">Cytoplasm</location>
        <location evidence="2">Cytoskeleton</location>
        <location evidence="2">Flagellum axoneme</location>
    </subcellularLocation>
</comment>
<dbReference type="InParanoid" id="K1QJQ0"/>
<dbReference type="PROSITE" id="PS50096">
    <property type="entry name" value="IQ"/>
    <property type="match status" value="1"/>
</dbReference>
<keyword evidence="5" id="KW-0963">Cytoplasm</keyword>
<feature type="region of interest" description="Disordered" evidence="13">
    <location>
        <begin position="131"/>
        <end position="192"/>
    </location>
</feature>
<dbReference type="PANTHER" id="PTHR31598:SF1">
    <property type="entry name" value="DYNEIN REGULATORY COMPLEX PROTEIN 10"/>
    <property type="match status" value="1"/>
</dbReference>
<feature type="coiled-coil region" evidence="12">
    <location>
        <begin position="437"/>
        <end position="485"/>
    </location>
</feature>
<evidence type="ECO:0000256" key="4">
    <source>
        <dbReference type="ARBA" id="ARBA00021752"/>
    </source>
</evidence>
<comment type="subunit">
    <text evidence="11">Component of the nexin-dynein regulatory complex (N-DRC). Interacts with CFAP52.</text>
</comment>
<sequence length="522" mass="60770">MATGQVSRVITEAIPTEPTLKLHMPHPPNSKFGVPPNKIRNKLRLDPSRALEPTRKKISTIEAQRVMSVFEDTICKAEIVSILPFILENRERFRVSLGAELSLLLDIHKNTVESYEEIKQQLDIQMRQRRIRTASTEKSEGFEDEGMGEYGASTESPMPEAEQMGGSRRSSVASARSVRSAQSVESYDSQTERTMRSLSLVAQQLSSSCKNILRAFLTNPNALSMIKNQARRAEPCSMFLKDMSDLRDILLNKLLTTPEEEKERMQYIQEVSKRERQNATVIEDLEQKLKAAMDDKDEEIKKKNSIIRKLQADLRQIEKFSDENNKRVTNEAEKQEQADLKNSEGKKQRLMTELNQLKTQLQNAVMEHRENEQELRRLLELDTVAKVNKVARKPFCFIYKFSLLERAKNLKKFRVESQVENWIQKYDTDMNERQSEYEEIDLVYTEEKKQLHELEERFKTLEAEYQQIMEERRVAREKREAAEREMALMVKAATTIQAFWRSFKVRKALKARKKKGGGKKKK</sequence>
<keyword evidence="6" id="KW-0282">Flagellum</keyword>
<evidence type="ECO:0000256" key="9">
    <source>
        <dbReference type="ARBA" id="ARBA00023273"/>
    </source>
</evidence>
<dbReference type="AlphaFoldDB" id="K1QJQ0"/>
<dbReference type="CDD" id="cd23767">
    <property type="entry name" value="IQCD"/>
    <property type="match status" value="1"/>
</dbReference>
<organism evidence="14">
    <name type="scientific">Magallana gigas</name>
    <name type="common">Pacific oyster</name>
    <name type="synonym">Crassostrea gigas</name>
    <dbReference type="NCBI Taxonomy" id="29159"/>
    <lineage>
        <taxon>Eukaryota</taxon>
        <taxon>Metazoa</taxon>
        <taxon>Spiralia</taxon>
        <taxon>Lophotrochozoa</taxon>
        <taxon>Mollusca</taxon>
        <taxon>Bivalvia</taxon>
        <taxon>Autobranchia</taxon>
        <taxon>Pteriomorphia</taxon>
        <taxon>Ostreida</taxon>
        <taxon>Ostreoidea</taxon>
        <taxon>Ostreidae</taxon>
        <taxon>Magallana</taxon>
    </lineage>
</organism>
<feature type="compositionally biased region" description="Low complexity" evidence="13">
    <location>
        <begin position="167"/>
        <end position="186"/>
    </location>
</feature>
<evidence type="ECO:0000256" key="6">
    <source>
        <dbReference type="ARBA" id="ARBA00022846"/>
    </source>
</evidence>
<evidence type="ECO:0000256" key="12">
    <source>
        <dbReference type="SAM" id="Coils"/>
    </source>
</evidence>
<evidence type="ECO:0000256" key="8">
    <source>
        <dbReference type="ARBA" id="ARBA00023212"/>
    </source>
</evidence>
<evidence type="ECO:0000256" key="10">
    <source>
        <dbReference type="ARBA" id="ARBA00032180"/>
    </source>
</evidence>
<evidence type="ECO:0000256" key="13">
    <source>
        <dbReference type="SAM" id="MobiDB-lite"/>
    </source>
</evidence>
<keyword evidence="7" id="KW-0969">Cilium</keyword>
<keyword evidence="9" id="KW-0966">Cell projection</keyword>
<dbReference type="InterPro" id="IPR042815">
    <property type="entry name" value="DRC10"/>
</dbReference>
<evidence type="ECO:0000256" key="7">
    <source>
        <dbReference type="ARBA" id="ARBA00023069"/>
    </source>
</evidence>
<feature type="region of interest" description="Disordered" evidence="13">
    <location>
        <begin position="321"/>
        <end position="346"/>
    </location>
</feature>
<evidence type="ECO:0000256" key="5">
    <source>
        <dbReference type="ARBA" id="ARBA00022490"/>
    </source>
</evidence>
<evidence type="ECO:0000256" key="2">
    <source>
        <dbReference type="ARBA" id="ARBA00004611"/>
    </source>
</evidence>
<dbReference type="SMART" id="SM00015">
    <property type="entry name" value="IQ"/>
    <property type="match status" value="1"/>
</dbReference>
<proteinExistence type="inferred from homology"/>
<keyword evidence="12" id="KW-0175">Coiled coil</keyword>